<evidence type="ECO:0000313" key="4">
    <source>
        <dbReference type="Proteomes" id="UP000199477"/>
    </source>
</evidence>
<sequence>MPSHIVNIADVEPQPVPLAFAPTGTAAERYGPRVARISAQLGAQKLGYNITVLPPGKRGYPFHNHRVNEEMFFVLEGEGEVRIGEERHPIRVGDIIACPPGGPESAHQIANTGDKDLRYLSISTREYPEVCEYPDSGKFGVMAEYPPAADGTPQFFRVVGRQGESVDYWEGE</sequence>
<dbReference type="CDD" id="cd02224">
    <property type="entry name" value="cupin_SPO2919-like"/>
    <property type="match status" value="1"/>
</dbReference>
<name>A0A1I2BZ30_9GAMM</name>
<evidence type="ECO:0000259" key="2">
    <source>
        <dbReference type="Pfam" id="PF07883"/>
    </source>
</evidence>
<keyword evidence="4" id="KW-1185">Reference proteome</keyword>
<dbReference type="Proteomes" id="UP000199477">
    <property type="component" value="Unassembled WGS sequence"/>
</dbReference>
<dbReference type="PANTHER" id="PTHR35848:SF6">
    <property type="entry name" value="CUPIN TYPE-2 DOMAIN-CONTAINING PROTEIN"/>
    <property type="match status" value="1"/>
</dbReference>
<dbReference type="Pfam" id="PF07883">
    <property type="entry name" value="Cupin_2"/>
    <property type="match status" value="1"/>
</dbReference>
<organism evidence="3 4">
    <name type="scientific">Dyella marensis</name>
    <dbReference type="NCBI Taxonomy" id="500610"/>
    <lineage>
        <taxon>Bacteria</taxon>
        <taxon>Pseudomonadati</taxon>
        <taxon>Pseudomonadota</taxon>
        <taxon>Gammaproteobacteria</taxon>
        <taxon>Lysobacterales</taxon>
        <taxon>Rhodanobacteraceae</taxon>
        <taxon>Dyella</taxon>
    </lineage>
</organism>
<dbReference type="AlphaFoldDB" id="A0A1I2BZ30"/>
<gene>
    <name evidence="3" type="ORF">SAMN02799615_01303</name>
</gene>
<feature type="domain" description="Cupin type-2" evidence="2">
    <location>
        <begin position="51"/>
        <end position="122"/>
    </location>
</feature>
<evidence type="ECO:0000313" key="3">
    <source>
        <dbReference type="EMBL" id="SFE61264.1"/>
    </source>
</evidence>
<reference evidence="4" key="1">
    <citation type="submission" date="2016-10" db="EMBL/GenBank/DDBJ databases">
        <authorList>
            <person name="Varghese N."/>
            <person name="Submissions S."/>
        </authorList>
    </citation>
    <scope>NUCLEOTIDE SEQUENCE [LARGE SCALE GENOMIC DNA]</scope>
    <source>
        <strain evidence="4">UNC178MFTsu3.1</strain>
    </source>
</reference>
<accession>A0A1I2BZ30</accession>
<dbReference type="RefSeq" id="WP_026636066.1">
    <property type="nucleotide sequence ID" value="NZ_FONH01000003.1"/>
</dbReference>
<keyword evidence="1" id="KW-0479">Metal-binding</keyword>
<protein>
    <submittedName>
        <fullName evidence="3">Uncharacterized conserved protein, cupin superfamily</fullName>
    </submittedName>
</protein>
<dbReference type="InterPro" id="IPR051610">
    <property type="entry name" value="GPI/OXD"/>
</dbReference>
<dbReference type="Gene3D" id="2.60.120.10">
    <property type="entry name" value="Jelly Rolls"/>
    <property type="match status" value="1"/>
</dbReference>
<dbReference type="InterPro" id="IPR014710">
    <property type="entry name" value="RmlC-like_jellyroll"/>
</dbReference>
<dbReference type="InterPro" id="IPR013096">
    <property type="entry name" value="Cupin_2"/>
</dbReference>
<dbReference type="STRING" id="500610.SAMN02799615_01303"/>
<proteinExistence type="predicted"/>
<dbReference type="SUPFAM" id="SSF51182">
    <property type="entry name" value="RmlC-like cupins"/>
    <property type="match status" value="1"/>
</dbReference>
<dbReference type="EMBL" id="FONH01000003">
    <property type="protein sequence ID" value="SFE61264.1"/>
    <property type="molecule type" value="Genomic_DNA"/>
</dbReference>
<dbReference type="GO" id="GO:0046872">
    <property type="term" value="F:metal ion binding"/>
    <property type="evidence" value="ECO:0007669"/>
    <property type="project" value="UniProtKB-KW"/>
</dbReference>
<dbReference type="InterPro" id="IPR011051">
    <property type="entry name" value="RmlC_Cupin_sf"/>
</dbReference>
<evidence type="ECO:0000256" key="1">
    <source>
        <dbReference type="ARBA" id="ARBA00022723"/>
    </source>
</evidence>
<dbReference type="PANTHER" id="PTHR35848">
    <property type="entry name" value="OXALATE-BINDING PROTEIN"/>
    <property type="match status" value="1"/>
</dbReference>